<protein>
    <recommendedName>
        <fullName evidence="1 3">chorismate mutase</fullName>
        <ecNumber evidence="1 3">5.4.99.5</ecNumber>
    </recommendedName>
</protein>
<organism evidence="4 7">
    <name type="scientific">Candidatus Infernicultor aquiphilus</name>
    <dbReference type="NCBI Taxonomy" id="1805029"/>
    <lineage>
        <taxon>Bacteria</taxon>
        <taxon>Pseudomonadati</taxon>
        <taxon>Atribacterota</taxon>
        <taxon>Candidatus Phoenicimicrobiia</taxon>
        <taxon>Candidatus Pheonicimicrobiales</taxon>
        <taxon>Candidatus Phoenicimicrobiaceae</taxon>
        <taxon>Candidatus Infernicultor</taxon>
    </lineage>
</organism>
<dbReference type="RefSeq" id="WP_406608186.1">
    <property type="nucleotide sequence ID" value="NZ_PFKO01000314.1"/>
</dbReference>
<accession>A0A2M8CGC0</accession>
<dbReference type="SUPFAM" id="SSF55298">
    <property type="entry name" value="YjgF-like"/>
    <property type="match status" value="1"/>
</dbReference>
<dbReference type="InterPro" id="IPR035959">
    <property type="entry name" value="RutC-like_sf"/>
</dbReference>
<dbReference type="EMBL" id="PFTV01000007">
    <property type="protein sequence ID" value="PJB58120.1"/>
    <property type="molecule type" value="Genomic_DNA"/>
</dbReference>
<evidence type="ECO:0000313" key="4">
    <source>
        <dbReference type="EMBL" id="PIY31649.1"/>
    </source>
</evidence>
<dbReference type="EC" id="5.4.99.5" evidence="1 3"/>
<keyword evidence="2 3" id="KW-0057">Aromatic amino acid biosynthesis</keyword>
<evidence type="ECO:0000256" key="1">
    <source>
        <dbReference type="NCBIfam" id="TIGR01796"/>
    </source>
</evidence>
<dbReference type="NCBIfam" id="TIGR01796">
    <property type="entry name" value="CM_mono_aroH"/>
    <property type="match status" value="1"/>
</dbReference>
<dbReference type="CDD" id="cd02185">
    <property type="entry name" value="AroH"/>
    <property type="match status" value="1"/>
</dbReference>
<dbReference type="PANTHER" id="PTHR21164">
    <property type="entry name" value="CHORISMATE MUTASE"/>
    <property type="match status" value="1"/>
</dbReference>
<dbReference type="PROSITE" id="PS51167">
    <property type="entry name" value="CHORISMATE_MUT_1"/>
    <property type="match status" value="1"/>
</dbReference>
<proteinExistence type="predicted"/>
<accession>A0A2M7PM24</accession>
<feature type="binding site" evidence="2">
    <location>
        <position position="7"/>
    </location>
    <ligand>
        <name>prephenate</name>
        <dbReference type="ChEBI" id="CHEBI:29934"/>
    </ligand>
</feature>
<keyword evidence="3" id="KW-0413">Isomerase</keyword>
<comment type="caution">
    <text evidence="4">The sequence shown here is derived from an EMBL/GenBank/DDBJ whole genome shotgun (WGS) entry which is preliminary data.</text>
</comment>
<dbReference type="Proteomes" id="UP000230646">
    <property type="component" value="Unassembled WGS sequence"/>
</dbReference>
<evidence type="ECO:0000256" key="3">
    <source>
        <dbReference type="PROSITE-ProRule" id="PRU00514"/>
    </source>
</evidence>
<dbReference type="Gene3D" id="3.30.1330.40">
    <property type="entry name" value="RutC-like"/>
    <property type="match status" value="1"/>
</dbReference>
<dbReference type="EMBL" id="PFKO01000314">
    <property type="protein sequence ID" value="PIY31649.1"/>
    <property type="molecule type" value="Genomic_DNA"/>
</dbReference>
<feature type="binding site" evidence="2">
    <location>
        <position position="107"/>
    </location>
    <ligand>
        <name>prephenate</name>
        <dbReference type="ChEBI" id="CHEBI:29934"/>
    </ligand>
</feature>
<dbReference type="GO" id="GO:0008652">
    <property type="term" value="P:amino acid biosynthetic process"/>
    <property type="evidence" value="ECO:0007669"/>
    <property type="project" value="UniProtKB-UniRule"/>
</dbReference>
<dbReference type="GO" id="GO:0046417">
    <property type="term" value="P:chorismate metabolic process"/>
    <property type="evidence" value="ECO:0007669"/>
    <property type="project" value="TreeGrafter"/>
</dbReference>
<dbReference type="InterPro" id="IPR008243">
    <property type="entry name" value="Chorismate_mutase_AroH"/>
</dbReference>
<evidence type="ECO:0000313" key="7">
    <source>
        <dbReference type="Proteomes" id="UP000230646"/>
    </source>
</evidence>
<evidence type="ECO:0000313" key="5">
    <source>
        <dbReference type="EMBL" id="PJB58120.1"/>
    </source>
</evidence>
<evidence type="ECO:0000313" key="6">
    <source>
        <dbReference type="Proteomes" id="UP000228560"/>
    </source>
</evidence>
<evidence type="ECO:0000256" key="2">
    <source>
        <dbReference type="PIRSR" id="PIRSR005965-1"/>
    </source>
</evidence>
<dbReference type="Proteomes" id="UP000228560">
    <property type="component" value="Unassembled WGS sequence"/>
</dbReference>
<reference evidence="6 7" key="1">
    <citation type="submission" date="2017-09" db="EMBL/GenBank/DDBJ databases">
        <title>Depth-based differentiation of microbial function through sediment-hosted aquifers and enrichment of novel symbionts in the deep terrestrial subsurface.</title>
        <authorList>
            <person name="Probst A.J."/>
            <person name="Ladd B."/>
            <person name="Jarett J.K."/>
            <person name="Geller-Mcgrath D.E."/>
            <person name="Sieber C.M."/>
            <person name="Emerson J.B."/>
            <person name="Anantharaman K."/>
            <person name="Thomas B.C."/>
            <person name="Malmstrom R."/>
            <person name="Stieglmeier M."/>
            <person name="Klingl A."/>
            <person name="Woyke T."/>
            <person name="Ryan C.M."/>
            <person name="Banfield J.F."/>
        </authorList>
    </citation>
    <scope>NUCLEOTIDE SEQUENCE [LARGE SCALE GENOMIC DNA]</scope>
    <source>
        <strain evidence="4">CG_4_10_14_3_um_filter_34_13</strain>
        <strain evidence="5">CG_4_9_14_3_um_filter_33_16</strain>
    </source>
</reference>
<keyword evidence="2 3" id="KW-0028">Amino-acid biosynthesis</keyword>
<dbReference type="GO" id="GO:0009073">
    <property type="term" value="P:aromatic amino acid family biosynthetic process"/>
    <property type="evidence" value="ECO:0007669"/>
    <property type="project" value="UniProtKB-UniRule"/>
</dbReference>
<dbReference type="PANTHER" id="PTHR21164:SF0">
    <property type="entry name" value="CHORISMATE MUTASE AROH"/>
    <property type="match status" value="1"/>
</dbReference>
<dbReference type="PIRSF" id="PIRSF005965">
    <property type="entry name" value="Chor_mut_AroH"/>
    <property type="match status" value="1"/>
</dbReference>
<comment type="catalytic activity">
    <reaction evidence="3">
        <text>chorismate = prephenate</text>
        <dbReference type="Rhea" id="RHEA:13897"/>
        <dbReference type="ChEBI" id="CHEBI:29748"/>
        <dbReference type="ChEBI" id="CHEBI:29934"/>
        <dbReference type="EC" id="5.4.99.5"/>
    </reaction>
</comment>
<sequence>MLVRGIRGAITVDKNSKEEIIEKTKQLLTTLKKENDFKMEDIVSVFFSVTPDLNNAFPAQAARELNWNKVPLFDMQEIDVPGSLSRCIRILIQINCQKTQLEIKHCYLRGAKILRKDLIKETSDQKEGEFK</sequence>
<dbReference type="GO" id="GO:0004106">
    <property type="term" value="F:chorismate mutase activity"/>
    <property type="evidence" value="ECO:0007669"/>
    <property type="project" value="UniProtKB-UniRule"/>
</dbReference>
<name>A0A2M7PM24_9BACT</name>
<gene>
    <name evidence="4" type="primary">aroH</name>
    <name evidence="5" type="ORF">CO097_00285</name>
    <name evidence="4" type="ORF">COZ07_08545</name>
</gene>
<feature type="binding site" evidence="2">
    <location>
        <position position="89"/>
    </location>
    <ligand>
        <name>prephenate</name>
        <dbReference type="ChEBI" id="CHEBI:29934"/>
    </ligand>
</feature>
<dbReference type="AlphaFoldDB" id="A0A2M7PM24"/>
<dbReference type="Pfam" id="PF07736">
    <property type="entry name" value="CM_1"/>
    <property type="match status" value="1"/>
</dbReference>